<evidence type="ECO:0000313" key="4">
    <source>
        <dbReference type="Proteomes" id="UP000824998"/>
    </source>
</evidence>
<feature type="coiled-coil region" evidence="1">
    <location>
        <begin position="851"/>
        <end position="905"/>
    </location>
</feature>
<feature type="compositionally biased region" description="Low complexity" evidence="2">
    <location>
        <begin position="739"/>
        <end position="750"/>
    </location>
</feature>
<evidence type="ECO:0000313" key="3">
    <source>
        <dbReference type="EMBL" id="KAG9239677.1"/>
    </source>
</evidence>
<dbReference type="AlphaFoldDB" id="A0A9P7YTZ9"/>
<feature type="region of interest" description="Disordered" evidence="2">
    <location>
        <begin position="268"/>
        <end position="382"/>
    </location>
</feature>
<organism evidence="3 4">
    <name type="scientific">Amylocarpus encephaloides</name>
    <dbReference type="NCBI Taxonomy" id="45428"/>
    <lineage>
        <taxon>Eukaryota</taxon>
        <taxon>Fungi</taxon>
        <taxon>Dikarya</taxon>
        <taxon>Ascomycota</taxon>
        <taxon>Pezizomycotina</taxon>
        <taxon>Leotiomycetes</taxon>
        <taxon>Helotiales</taxon>
        <taxon>Helotiales incertae sedis</taxon>
        <taxon>Amylocarpus</taxon>
    </lineage>
</organism>
<dbReference type="Proteomes" id="UP000824998">
    <property type="component" value="Unassembled WGS sequence"/>
</dbReference>
<name>A0A9P7YTZ9_9HELO</name>
<reference evidence="3" key="1">
    <citation type="journal article" date="2021" name="IMA Fungus">
        <title>Genomic characterization of three marine fungi, including Emericellopsis atlantica sp. nov. with signatures of a generalist lifestyle and marine biomass degradation.</title>
        <authorList>
            <person name="Hagestad O.C."/>
            <person name="Hou L."/>
            <person name="Andersen J.H."/>
            <person name="Hansen E.H."/>
            <person name="Altermark B."/>
            <person name="Li C."/>
            <person name="Kuhnert E."/>
            <person name="Cox R.J."/>
            <person name="Crous P.W."/>
            <person name="Spatafora J.W."/>
            <person name="Lail K."/>
            <person name="Amirebrahimi M."/>
            <person name="Lipzen A."/>
            <person name="Pangilinan J."/>
            <person name="Andreopoulos W."/>
            <person name="Hayes R.D."/>
            <person name="Ng V."/>
            <person name="Grigoriev I.V."/>
            <person name="Jackson S.A."/>
            <person name="Sutton T.D.S."/>
            <person name="Dobson A.D.W."/>
            <person name="Rama T."/>
        </authorList>
    </citation>
    <scope>NUCLEOTIDE SEQUENCE</scope>
    <source>
        <strain evidence="3">TRa018bII</strain>
    </source>
</reference>
<proteinExistence type="predicted"/>
<sequence length="912" mass="97912">MKFTIAEPTNGTIEVDVVLSLNKADIKEFRTRILELKHECYVLAAPGDLISLAFYAKLEEDDEEFVDLVIDGILRSTSAVKKGNPIAAKKKQKTVLKSALFYRFEAGKKKGLKYSALEVLPLRQPTKGLAHNESLAITVGTIEVQIWRKYANFPSSESSAPVNVRAPTYEQVHRWVDFGKPLVKEVPQDYEIGISREGTGSHSTLKTRLAENREGFHRYGSACFRLASQASLQKIGFEVVKADGIENKRTPAISTSASVEIVQGATPSAKGKSTVVFSNMPTPKKRKSSKKSVASTSKDGTGPVKKKSQAAPEVADMASASARKSDTVDKAPSAHPIVKTGKRKQAMKVARKEADTTTTTSQHVNETPSASSLEEVNDASTTATDARVQVHEMDNSAGNVAAGAVLDDSSIPTNTLLPEAQGEAVMGQPLEKQLSIDNIVDGSYSQVVDGLLKDRQAIAELSLSSQFPMIGEGIQEADSAQKTQQKKPACFVEGEKGGPANQDRALRNANRLAEQMAKMSPMNLSTGLNARGASSSAAAPAKLSSLSSYEPLTPPASALKSDQAPFAKAISSSIPLSFERQPSPDTPGTNNDRSRSVGPCLSDVEEVEPEAMNSASTIRHQGAQITPAQTKAESSIMMAPPSSFGLGINLESRGNPIPNSPQLVQSTGTYGEIEEGMNNMSRLQRLDSLPATSTGKATNDGPQRGTYGSGRAWKSAPPAPAPSRQRGDRAGQPRRTRRGSPSSPSKSPASCHEAAMASMTDDAVETVSNTPLPPGASLAASPSPTPQLSPPVKSPSPRPPQPSPPVLLPPAAALPTPATPRIRKRKPEAMEEASLEPEHQTPRKVSFARRQQDLIRRLQEAEARVQRLREENEHLIEQEQLVQRLAELEREAEQVVQDNARRQAHLTALGDR</sequence>
<feature type="compositionally biased region" description="Polar residues" evidence="2">
    <location>
        <begin position="356"/>
        <end position="382"/>
    </location>
</feature>
<protein>
    <submittedName>
        <fullName evidence="3">Uncharacterized protein</fullName>
    </submittedName>
</protein>
<feature type="region of interest" description="Disordered" evidence="2">
    <location>
        <begin position="690"/>
        <end position="848"/>
    </location>
</feature>
<accession>A0A9P7YTZ9</accession>
<gene>
    <name evidence="3" type="ORF">BJ875DRAFT_479108</name>
</gene>
<feature type="compositionally biased region" description="Polar residues" evidence="2">
    <location>
        <begin position="690"/>
        <end position="701"/>
    </location>
</feature>
<keyword evidence="4" id="KW-1185">Reference proteome</keyword>
<dbReference type="EMBL" id="MU251356">
    <property type="protein sequence ID" value="KAG9239677.1"/>
    <property type="molecule type" value="Genomic_DNA"/>
</dbReference>
<dbReference type="OrthoDB" id="3564482at2759"/>
<evidence type="ECO:0000256" key="1">
    <source>
        <dbReference type="SAM" id="Coils"/>
    </source>
</evidence>
<evidence type="ECO:0000256" key="2">
    <source>
        <dbReference type="SAM" id="MobiDB-lite"/>
    </source>
</evidence>
<keyword evidence="1" id="KW-0175">Coiled coil</keyword>
<comment type="caution">
    <text evidence="3">The sequence shown here is derived from an EMBL/GenBank/DDBJ whole genome shotgun (WGS) entry which is preliminary data.</text>
</comment>
<feature type="compositionally biased region" description="Low complexity" evidence="2">
    <location>
        <begin position="809"/>
        <end position="820"/>
    </location>
</feature>
<feature type="compositionally biased region" description="Pro residues" evidence="2">
    <location>
        <begin position="783"/>
        <end position="808"/>
    </location>
</feature>
<feature type="region of interest" description="Disordered" evidence="2">
    <location>
        <begin position="573"/>
        <end position="599"/>
    </location>
</feature>